<sequence length="310" mass="33161">MTDQQTPWDDTAYGFHLAGGLMRGRLVRLGAALDDLLGRHDWPPVVNALLAETAVLAVALARGLKYEGVFTLQTSGDGPVSTLMADVTSPGDVRAVARLDRERLDALLAEHGAAAVGLPLLLGRGHLAFTVDQGPGTERYQGITELTGDSLARSVEHYFRQSEQLPTVVLSAARQDPALGWRAGCVLVQRMPPEAGGRDGAEAADAWETAGVLLDTLGADELLDSALTPERIVHRLFHGESLVPGETWPLRFGCRCSREKVMAALSRFSRAEMETMKQDDGVLTASCQFCAAHYTFDDGDLDALAGDGPA</sequence>
<dbReference type="PIRSF" id="PIRSF005261">
    <property type="entry name" value="Heat_shock_Hsp33"/>
    <property type="match status" value="1"/>
</dbReference>
<keyword evidence="2" id="KW-0862">Zinc</keyword>
<dbReference type="SUPFAM" id="SSF64397">
    <property type="entry name" value="Hsp33 domain"/>
    <property type="match status" value="1"/>
</dbReference>
<dbReference type="STRING" id="69960.SAMN05421720_106193"/>
<reference evidence="6 7" key="1">
    <citation type="submission" date="2016-10" db="EMBL/GenBank/DDBJ databases">
        <authorList>
            <person name="de Groot N.N."/>
        </authorList>
    </citation>
    <scope>NUCLEOTIDE SEQUENCE [LARGE SCALE GENOMIC DNA]</scope>
    <source>
        <strain evidence="6 7">ATCC 700224</strain>
    </source>
</reference>
<dbReference type="GO" id="GO:0042026">
    <property type="term" value="P:protein refolding"/>
    <property type="evidence" value="ECO:0007669"/>
    <property type="project" value="TreeGrafter"/>
</dbReference>
<dbReference type="RefSeq" id="WP_092785773.1">
    <property type="nucleotide sequence ID" value="NZ_FNAP01000006.1"/>
</dbReference>
<proteinExistence type="predicted"/>
<dbReference type="InterPro" id="IPR016154">
    <property type="entry name" value="Heat_shock_Hsp33_C"/>
</dbReference>
<evidence type="ECO:0000256" key="4">
    <source>
        <dbReference type="ARBA" id="ARBA00023186"/>
    </source>
</evidence>
<dbReference type="PANTHER" id="PTHR30111">
    <property type="entry name" value="33 KDA CHAPERONIN"/>
    <property type="match status" value="1"/>
</dbReference>
<keyword evidence="7" id="KW-1185">Reference proteome</keyword>
<dbReference type="CDD" id="cd00498">
    <property type="entry name" value="Hsp33"/>
    <property type="match status" value="1"/>
</dbReference>
<keyword evidence="4" id="KW-0143">Chaperone</keyword>
<dbReference type="GO" id="GO:0044183">
    <property type="term" value="F:protein folding chaperone"/>
    <property type="evidence" value="ECO:0007669"/>
    <property type="project" value="TreeGrafter"/>
</dbReference>
<keyword evidence="3" id="KW-1015">Disulfide bond</keyword>
<dbReference type="OrthoDB" id="9793753at2"/>
<evidence type="ECO:0000256" key="2">
    <source>
        <dbReference type="ARBA" id="ARBA00022833"/>
    </source>
</evidence>
<dbReference type="Gene3D" id="3.55.30.10">
    <property type="entry name" value="Hsp33 domain"/>
    <property type="match status" value="1"/>
</dbReference>
<dbReference type="SUPFAM" id="SSF118352">
    <property type="entry name" value="HSP33 redox switch-like"/>
    <property type="match status" value="1"/>
</dbReference>
<dbReference type="Pfam" id="PF01430">
    <property type="entry name" value="HSP33"/>
    <property type="match status" value="1"/>
</dbReference>
<evidence type="ECO:0000256" key="1">
    <source>
        <dbReference type="ARBA" id="ARBA00022490"/>
    </source>
</evidence>
<keyword evidence="1" id="KW-0963">Cytoplasm</keyword>
<accession>A0A1G7CRN3</accession>
<dbReference type="PANTHER" id="PTHR30111:SF1">
    <property type="entry name" value="33 KDA CHAPERONIN"/>
    <property type="match status" value="1"/>
</dbReference>
<dbReference type="GO" id="GO:0051082">
    <property type="term" value="F:unfolded protein binding"/>
    <property type="evidence" value="ECO:0007669"/>
    <property type="project" value="InterPro"/>
</dbReference>
<dbReference type="Proteomes" id="UP000199412">
    <property type="component" value="Unassembled WGS sequence"/>
</dbReference>
<evidence type="ECO:0000313" key="6">
    <source>
        <dbReference type="EMBL" id="SDE41967.1"/>
    </source>
</evidence>
<dbReference type="InterPro" id="IPR000397">
    <property type="entry name" value="Heat_shock_Hsp33"/>
</dbReference>
<dbReference type="GO" id="GO:0005737">
    <property type="term" value="C:cytoplasm"/>
    <property type="evidence" value="ECO:0007669"/>
    <property type="project" value="InterPro"/>
</dbReference>
<dbReference type="InterPro" id="IPR016153">
    <property type="entry name" value="Heat_shock_Hsp33_N"/>
</dbReference>
<gene>
    <name evidence="6" type="ORF">SAMN05421720_106193</name>
</gene>
<evidence type="ECO:0000256" key="3">
    <source>
        <dbReference type="ARBA" id="ARBA00023157"/>
    </source>
</evidence>
<dbReference type="EMBL" id="FNAP01000006">
    <property type="protein sequence ID" value="SDE41967.1"/>
    <property type="molecule type" value="Genomic_DNA"/>
</dbReference>
<dbReference type="Gene3D" id="3.90.1280.10">
    <property type="entry name" value="HSP33 redox switch-like"/>
    <property type="match status" value="1"/>
</dbReference>
<evidence type="ECO:0000313" key="7">
    <source>
        <dbReference type="Proteomes" id="UP000199412"/>
    </source>
</evidence>
<dbReference type="AlphaFoldDB" id="A0A1G7CRN3"/>
<keyword evidence="5" id="KW-0676">Redox-active center</keyword>
<organism evidence="6 7">
    <name type="scientific">Rhodospira trueperi</name>
    <dbReference type="NCBI Taxonomy" id="69960"/>
    <lineage>
        <taxon>Bacteria</taxon>
        <taxon>Pseudomonadati</taxon>
        <taxon>Pseudomonadota</taxon>
        <taxon>Alphaproteobacteria</taxon>
        <taxon>Rhodospirillales</taxon>
        <taxon>Rhodospirillaceae</taxon>
        <taxon>Rhodospira</taxon>
    </lineage>
</organism>
<name>A0A1G7CRN3_9PROT</name>
<evidence type="ECO:0000256" key="5">
    <source>
        <dbReference type="ARBA" id="ARBA00023284"/>
    </source>
</evidence>
<protein>
    <submittedName>
        <fullName evidence="6">Molecular chaperone Hsp33</fullName>
    </submittedName>
</protein>